<comment type="caution">
    <text evidence="2">The sequence shown here is derived from an EMBL/GenBank/DDBJ whole genome shotgun (WGS) entry which is preliminary data.</text>
</comment>
<evidence type="ECO:0000313" key="2">
    <source>
        <dbReference type="EMBL" id="EEX19595.1"/>
    </source>
</evidence>
<dbReference type="Proteomes" id="UP000003327">
    <property type="component" value="Unassembled WGS sequence"/>
</dbReference>
<evidence type="ECO:0000256" key="1">
    <source>
        <dbReference type="SAM" id="MobiDB-lite"/>
    </source>
</evidence>
<name>C9MLR1_9BACT</name>
<dbReference type="AlphaFoldDB" id="C9MLR1"/>
<protein>
    <submittedName>
        <fullName evidence="2">Uncharacterized protein</fullName>
    </submittedName>
</protein>
<dbReference type="HOGENOM" id="CLU_1585016_0_0_10"/>
<organism evidence="2 3">
    <name type="scientific">Prevotella veroralis F0319</name>
    <dbReference type="NCBI Taxonomy" id="649761"/>
    <lineage>
        <taxon>Bacteria</taxon>
        <taxon>Pseudomonadati</taxon>
        <taxon>Bacteroidota</taxon>
        <taxon>Bacteroidia</taxon>
        <taxon>Bacteroidales</taxon>
        <taxon>Prevotellaceae</taxon>
        <taxon>Prevotella</taxon>
    </lineage>
</organism>
<feature type="region of interest" description="Disordered" evidence="1">
    <location>
        <begin position="16"/>
        <end position="67"/>
    </location>
</feature>
<keyword evidence="3" id="KW-1185">Reference proteome</keyword>
<accession>C9MLR1</accession>
<dbReference type="STRING" id="649761.HMPREF0973_00537"/>
<proteinExistence type="predicted"/>
<feature type="compositionally biased region" description="Basic and acidic residues" evidence="1">
    <location>
        <begin position="25"/>
        <end position="55"/>
    </location>
</feature>
<reference evidence="2 3" key="1">
    <citation type="submission" date="2009-09" db="EMBL/GenBank/DDBJ databases">
        <authorList>
            <person name="Weinstock G."/>
            <person name="Sodergren E."/>
            <person name="Clifton S."/>
            <person name="Fulton L."/>
            <person name="Fulton B."/>
            <person name="Courtney L."/>
            <person name="Fronick C."/>
            <person name="Harrison M."/>
            <person name="Strong C."/>
            <person name="Farmer C."/>
            <person name="Delahaunty K."/>
            <person name="Markovic C."/>
            <person name="Hall O."/>
            <person name="Minx P."/>
            <person name="Tomlinson C."/>
            <person name="Mitreva M."/>
            <person name="Nelson J."/>
            <person name="Hou S."/>
            <person name="Wollam A."/>
            <person name="Pepin K.H."/>
            <person name="Johnson M."/>
            <person name="Bhonagiri V."/>
            <person name="Nash W.E."/>
            <person name="Warren W."/>
            <person name="Chinwalla A."/>
            <person name="Mardis E.R."/>
            <person name="Wilson R.K."/>
        </authorList>
    </citation>
    <scope>NUCLEOTIDE SEQUENCE [LARGE SCALE GENOMIC DNA]</scope>
    <source>
        <strain evidence="2 3">F0319</strain>
    </source>
</reference>
<dbReference type="EMBL" id="ACVA01000013">
    <property type="protein sequence ID" value="EEX19595.1"/>
    <property type="molecule type" value="Genomic_DNA"/>
</dbReference>
<sequence length="168" mass="18595">MIDVDTLIPMFGVKPIALPDVDGSQSDKGKDNHGDEARQFTQDDGKEKEAEEGHTDGNGGKGQEAASDTHELQRFLYALVYRIEIFHRTLKFGRSQTHGQMVRLPPVDYLKKSGSASDMAMKATQPPMVSMMVFFTSWSPFCILKYTLNAPTSTMTAAMAFIRLDTGV</sequence>
<gene>
    <name evidence="2" type="ORF">HMPREF0973_00537</name>
</gene>
<evidence type="ECO:0000313" key="3">
    <source>
        <dbReference type="Proteomes" id="UP000003327"/>
    </source>
</evidence>